<gene>
    <name evidence="3" type="ORF">GY4MC1_3896</name>
</gene>
<geneLocation type="plasmid" evidence="3">
    <name>pGY4MC101</name>
</geneLocation>
<feature type="transmembrane region" description="Helical" evidence="1">
    <location>
        <begin position="21"/>
        <end position="41"/>
    </location>
</feature>
<dbReference type="InterPro" id="IPR005182">
    <property type="entry name" value="YdbS-like_PH"/>
</dbReference>
<dbReference type="AlphaFoldDB" id="A0A7U3YIQ7"/>
<evidence type="ECO:0000313" key="3">
    <source>
        <dbReference type="EMBL" id="ADP76507.1"/>
    </source>
</evidence>
<dbReference type="PANTHER" id="PTHR34473:SF2">
    <property type="entry name" value="UPF0699 TRANSMEMBRANE PROTEIN YDBT"/>
    <property type="match status" value="1"/>
</dbReference>
<organism evidence="3">
    <name type="scientific">Geobacillus sp. (strain Y4.1MC1)</name>
    <dbReference type="NCBI Taxonomy" id="581103"/>
    <lineage>
        <taxon>Bacteria</taxon>
        <taxon>Bacillati</taxon>
        <taxon>Bacillota</taxon>
        <taxon>Bacilli</taxon>
        <taxon>Bacillales</taxon>
        <taxon>Anoxybacillaceae</taxon>
        <taxon>Geobacillus</taxon>
    </lineage>
</organism>
<accession>A0A7U3YIQ7</accession>
<evidence type="ECO:0000259" key="2">
    <source>
        <dbReference type="Pfam" id="PF03703"/>
    </source>
</evidence>
<dbReference type="KEGG" id="gmc:GY4MC1_3896"/>
<keyword evidence="1" id="KW-0812">Transmembrane</keyword>
<dbReference type="Pfam" id="PF03703">
    <property type="entry name" value="bPH_2"/>
    <property type="match status" value="1"/>
</dbReference>
<keyword evidence="1" id="KW-0472">Membrane</keyword>
<dbReference type="PANTHER" id="PTHR34473">
    <property type="entry name" value="UPF0699 TRANSMEMBRANE PROTEIN YDBS"/>
    <property type="match status" value="1"/>
</dbReference>
<keyword evidence="1" id="KW-1133">Transmembrane helix</keyword>
<evidence type="ECO:0000256" key="1">
    <source>
        <dbReference type="SAM" id="Phobius"/>
    </source>
</evidence>
<sequence length="166" mass="19326">MTQTIKEPKQQISPNAVKVWRISDAITYFITLCILIVLLYLQHYYDWKNWVGVILYFIVILVIISSIVEIIFVPIYRQKTWRYDVDEKYIQLKYGGVFMKTHLIIPMTKVQYVNTIQGPLLRKFGLSTIKIGTMASVHEIPAIPEKKATELREKIAYLAGVNESDE</sequence>
<dbReference type="EMBL" id="CP002294">
    <property type="protein sequence ID" value="ADP76507.1"/>
    <property type="molecule type" value="Genomic_DNA"/>
</dbReference>
<proteinExistence type="predicted"/>
<reference evidence="3" key="1">
    <citation type="submission" date="2010-10" db="EMBL/GenBank/DDBJ databases">
        <title>Complete sequence of plasmid of Geobacillus sp. Y4.1MC1.</title>
        <authorList>
            <consortium name="US DOE Joint Genome Institute"/>
            <person name="Lucas S."/>
            <person name="Copeland A."/>
            <person name="Lapidus A."/>
            <person name="Cheng J.-F."/>
            <person name="Bruce D."/>
            <person name="Goodwin L."/>
            <person name="Pitluck S."/>
            <person name="Chertkov O."/>
            <person name="Zhang X."/>
            <person name="Detter J.C."/>
            <person name="Han C."/>
            <person name="Tapia R."/>
            <person name="Land M."/>
            <person name="Hauser L."/>
            <person name="Jeffries C."/>
            <person name="Kyrpides N."/>
            <person name="Ivanova N."/>
            <person name="Ovchinnikova G."/>
            <person name="Brumm P."/>
            <person name="Mead D."/>
            <person name="Woyke T."/>
        </authorList>
    </citation>
    <scope>NUCLEOTIDE SEQUENCE [LARGE SCALE GENOMIC DNA]</scope>
    <source>
        <strain evidence="3">Y4.1MC1</strain>
        <plasmid evidence="3">pGY4MC101</plasmid>
    </source>
</reference>
<feature type="domain" description="YdbS-like PH" evidence="2">
    <location>
        <begin position="79"/>
        <end position="155"/>
    </location>
</feature>
<keyword evidence="3" id="KW-0614">Plasmid</keyword>
<protein>
    <submittedName>
        <fullName evidence="3">Membrane-flanked domain protein</fullName>
    </submittedName>
</protein>
<name>A0A7U3YIQ7_GEOS0</name>
<feature type="transmembrane region" description="Helical" evidence="1">
    <location>
        <begin position="53"/>
        <end position="73"/>
    </location>
</feature>